<accession>A0A814G3X7</accession>
<dbReference type="Proteomes" id="UP000682733">
    <property type="component" value="Unassembled WGS sequence"/>
</dbReference>
<dbReference type="Proteomes" id="UP000663829">
    <property type="component" value="Unassembled WGS sequence"/>
</dbReference>
<evidence type="ECO:0000313" key="2">
    <source>
        <dbReference type="EMBL" id="CAF0875579.1"/>
    </source>
</evidence>
<dbReference type="EMBL" id="CAJOBA010002805">
    <property type="protein sequence ID" value="CAF3660131.1"/>
    <property type="molecule type" value="Genomic_DNA"/>
</dbReference>
<name>A0A814G3X7_9BILA</name>
<evidence type="ECO:0000256" key="1">
    <source>
        <dbReference type="SAM" id="MobiDB-lite"/>
    </source>
</evidence>
<proteinExistence type="predicted"/>
<dbReference type="EMBL" id="CAJOBC010002977">
    <property type="protein sequence ID" value="CAF3760935.1"/>
    <property type="molecule type" value="Genomic_DNA"/>
</dbReference>
<dbReference type="Proteomes" id="UP000677228">
    <property type="component" value="Unassembled WGS sequence"/>
</dbReference>
<comment type="caution">
    <text evidence="3">The sequence shown here is derived from an EMBL/GenBank/DDBJ whole genome shotgun (WGS) entry which is preliminary data.</text>
</comment>
<evidence type="ECO:0000313" key="3">
    <source>
        <dbReference type="EMBL" id="CAF0988798.1"/>
    </source>
</evidence>
<evidence type="ECO:0000313" key="5">
    <source>
        <dbReference type="EMBL" id="CAF3760935.1"/>
    </source>
</evidence>
<dbReference type="AlphaFoldDB" id="A0A814G3X7"/>
<evidence type="ECO:0000313" key="6">
    <source>
        <dbReference type="Proteomes" id="UP000663829"/>
    </source>
</evidence>
<dbReference type="EMBL" id="CAJNOK010002802">
    <property type="protein sequence ID" value="CAF0875579.1"/>
    <property type="molecule type" value="Genomic_DNA"/>
</dbReference>
<reference evidence="3" key="1">
    <citation type="submission" date="2021-02" db="EMBL/GenBank/DDBJ databases">
        <authorList>
            <person name="Nowell W R."/>
        </authorList>
    </citation>
    <scope>NUCLEOTIDE SEQUENCE</scope>
</reference>
<keyword evidence="6" id="KW-1185">Reference proteome</keyword>
<sequence length="96" mass="10987">MHSAVELTLNLTDFDKPAQVLERSVTKLEKSLKIYQYLHSRFFSWLNSCPWFVCVLIHAVEIEQKGDKVFDDDGMPTMDETDDEQVKVCESTSGGD</sequence>
<evidence type="ECO:0000313" key="4">
    <source>
        <dbReference type="EMBL" id="CAF3660131.1"/>
    </source>
</evidence>
<protein>
    <submittedName>
        <fullName evidence="3">Uncharacterized protein</fullName>
    </submittedName>
</protein>
<organism evidence="3 6">
    <name type="scientific">Didymodactylos carnosus</name>
    <dbReference type="NCBI Taxonomy" id="1234261"/>
    <lineage>
        <taxon>Eukaryota</taxon>
        <taxon>Metazoa</taxon>
        <taxon>Spiralia</taxon>
        <taxon>Gnathifera</taxon>
        <taxon>Rotifera</taxon>
        <taxon>Eurotatoria</taxon>
        <taxon>Bdelloidea</taxon>
        <taxon>Philodinida</taxon>
        <taxon>Philodinidae</taxon>
        <taxon>Didymodactylos</taxon>
    </lineage>
</organism>
<feature type="region of interest" description="Disordered" evidence="1">
    <location>
        <begin position="71"/>
        <end position="96"/>
    </location>
</feature>
<dbReference type="EMBL" id="CAJNOQ010002977">
    <property type="protein sequence ID" value="CAF0988798.1"/>
    <property type="molecule type" value="Genomic_DNA"/>
</dbReference>
<dbReference type="Proteomes" id="UP000681722">
    <property type="component" value="Unassembled WGS sequence"/>
</dbReference>
<gene>
    <name evidence="3" type="ORF">GPM918_LOCUS13143</name>
    <name evidence="2" type="ORF">OVA965_LOCUS8355</name>
    <name evidence="5" type="ORF">SRO942_LOCUS13143</name>
    <name evidence="4" type="ORF">TMI583_LOCUS8356</name>
</gene>
<feature type="compositionally biased region" description="Acidic residues" evidence="1">
    <location>
        <begin position="72"/>
        <end position="83"/>
    </location>
</feature>